<dbReference type="GO" id="GO:0004672">
    <property type="term" value="F:protein kinase activity"/>
    <property type="evidence" value="ECO:0007669"/>
    <property type="project" value="InterPro"/>
</dbReference>
<protein>
    <recommendedName>
        <fullName evidence="3">guanylate cyclase</fullName>
        <ecNumber evidence="3">4.6.1.2</ecNumber>
    </recommendedName>
</protein>
<accession>A0A9X6RLZ4</accession>
<dbReference type="GO" id="GO:0004383">
    <property type="term" value="F:guanylate cyclase activity"/>
    <property type="evidence" value="ECO:0007669"/>
    <property type="project" value="UniProtKB-EC"/>
</dbReference>
<evidence type="ECO:0000313" key="15">
    <source>
        <dbReference type="Proteomes" id="UP000192578"/>
    </source>
</evidence>
<keyword evidence="10" id="KW-0141">cGMP biosynthesis</keyword>
<dbReference type="InterPro" id="IPR000719">
    <property type="entry name" value="Prot_kinase_dom"/>
</dbReference>
<feature type="compositionally biased region" description="Basic and acidic residues" evidence="11">
    <location>
        <begin position="344"/>
        <end position="357"/>
    </location>
</feature>
<dbReference type="InterPro" id="IPR001054">
    <property type="entry name" value="A/G_cyclase"/>
</dbReference>
<keyword evidence="9" id="KW-0456">Lyase</keyword>
<keyword evidence="6" id="KW-1133">Transmembrane helix</keyword>
<dbReference type="Gene3D" id="3.30.70.1230">
    <property type="entry name" value="Nucleotide cyclase"/>
    <property type="match status" value="1"/>
</dbReference>
<dbReference type="GO" id="GO:0005524">
    <property type="term" value="F:ATP binding"/>
    <property type="evidence" value="ECO:0007669"/>
    <property type="project" value="InterPro"/>
</dbReference>
<dbReference type="PANTHER" id="PTHR11920">
    <property type="entry name" value="GUANYLYL CYCLASE"/>
    <property type="match status" value="1"/>
</dbReference>
<evidence type="ECO:0000256" key="2">
    <source>
        <dbReference type="ARBA" id="ARBA00004167"/>
    </source>
</evidence>
<evidence type="ECO:0000256" key="5">
    <source>
        <dbReference type="ARBA" id="ARBA00022741"/>
    </source>
</evidence>
<comment type="subcellular location">
    <subcellularLocation>
        <location evidence="2">Membrane</location>
        <topology evidence="2">Single-pass membrane protein</topology>
    </subcellularLocation>
</comment>
<dbReference type="Pfam" id="PF07714">
    <property type="entry name" value="PK_Tyr_Ser-Thr"/>
    <property type="match status" value="1"/>
</dbReference>
<dbReference type="InterPro" id="IPR011009">
    <property type="entry name" value="Kinase-like_dom_sf"/>
</dbReference>
<feature type="region of interest" description="Disordered" evidence="11">
    <location>
        <begin position="326"/>
        <end position="368"/>
    </location>
</feature>
<dbReference type="InterPro" id="IPR050401">
    <property type="entry name" value="Cyclic_nucleotide_synthase"/>
</dbReference>
<dbReference type="OrthoDB" id="1890790at2759"/>
<dbReference type="CDD" id="cd07302">
    <property type="entry name" value="CHD"/>
    <property type="match status" value="1"/>
</dbReference>
<dbReference type="InterPro" id="IPR001245">
    <property type="entry name" value="Ser-Thr/Tyr_kinase_cat_dom"/>
</dbReference>
<dbReference type="GO" id="GO:0007168">
    <property type="term" value="P:receptor guanylyl cyclase signaling pathway"/>
    <property type="evidence" value="ECO:0007669"/>
    <property type="project" value="TreeGrafter"/>
</dbReference>
<keyword evidence="15" id="KW-1185">Reference proteome</keyword>
<keyword evidence="4" id="KW-0812">Transmembrane</keyword>
<feature type="domain" description="Protein kinase" evidence="12">
    <location>
        <begin position="93"/>
        <end position="440"/>
    </location>
</feature>
<feature type="domain" description="Guanylate cyclase" evidence="13">
    <location>
        <begin position="370"/>
        <end position="419"/>
    </location>
</feature>
<dbReference type="EMBL" id="MTYJ01000293">
    <property type="protein sequence ID" value="OWA52938.1"/>
    <property type="molecule type" value="Genomic_DNA"/>
</dbReference>
<evidence type="ECO:0000259" key="13">
    <source>
        <dbReference type="PROSITE" id="PS50125"/>
    </source>
</evidence>
<dbReference type="EC" id="4.6.1.2" evidence="3"/>
<dbReference type="Proteomes" id="UP000192578">
    <property type="component" value="Unassembled WGS sequence"/>
</dbReference>
<evidence type="ECO:0000256" key="6">
    <source>
        <dbReference type="ARBA" id="ARBA00022989"/>
    </source>
</evidence>
<gene>
    <name evidence="14" type="ORF">BV898_17380</name>
</gene>
<dbReference type="InterPro" id="IPR029787">
    <property type="entry name" value="Nucleotide_cyclase"/>
</dbReference>
<reference evidence="15" key="1">
    <citation type="submission" date="2017-01" db="EMBL/GenBank/DDBJ databases">
        <title>Comparative genomics of anhydrobiosis in the tardigrade Hypsibius dujardini.</title>
        <authorList>
            <person name="Yoshida Y."/>
            <person name="Koutsovoulos G."/>
            <person name="Laetsch D."/>
            <person name="Stevens L."/>
            <person name="Kumar S."/>
            <person name="Horikawa D."/>
            <person name="Ishino K."/>
            <person name="Komine S."/>
            <person name="Tomita M."/>
            <person name="Blaxter M."/>
            <person name="Arakawa K."/>
        </authorList>
    </citation>
    <scope>NUCLEOTIDE SEQUENCE [LARGE SCALE GENOMIC DNA]</scope>
    <source>
        <strain evidence="15">Z151</strain>
    </source>
</reference>
<evidence type="ECO:0000256" key="8">
    <source>
        <dbReference type="ARBA" id="ARBA00023180"/>
    </source>
</evidence>
<comment type="caution">
    <text evidence="14">The sequence shown here is derived from an EMBL/GenBank/DDBJ whole genome shotgun (WGS) entry which is preliminary data.</text>
</comment>
<proteinExistence type="predicted"/>
<keyword evidence="5" id="KW-0547">Nucleotide-binding</keyword>
<sequence>MILAGLIWFFGRRYLEEKRIYNECIASSRDLLVVNPDEEYRVRKERLSRVKNAALNLDKDALALANLNNSLGSGTEVNLGGFSMGHSVGQSVGTSVGSIGSPGMSQFKRRDETRSDTGFWKSIIVTVRWTHKKSIYLSQKAIREIQAVRAMNHDNLAVCIGACVDKDMALVLYEYCPRGTLQEFIEREDQKFDWTMRIAFLEDIIHGLLFLQSSFLSCHGRLTSECCHIDGRFGSVCRTTAPEQIQLADDKALKHTSELDVYAFGIILQEVILRSYPYSMYQTTLGYDLVCTYLRVNKLINGKPLRPFFPPTLAAMSPRADGVGRQMLGRKPGRPPEAVSRRFRGAEEEWDSERARDLSAGSQPAVQDKRELRFHHRPNDPVKLQMGVHSGSCVAAVVGRLVPRYTLFGDTLDITKRMLLTGTSERIQISPNTKDVLETFGSFRTEERGEVFVRGKGALTTHWLTGEDGNKELKMLQNKYEATLFLDRDDF</sequence>
<evidence type="ECO:0000256" key="1">
    <source>
        <dbReference type="ARBA" id="ARBA00001436"/>
    </source>
</evidence>
<dbReference type="PROSITE" id="PS50011">
    <property type="entry name" value="PROTEIN_KINASE_DOM"/>
    <property type="match status" value="1"/>
</dbReference>
<evidence type="ECO:0000256" key="4">
    <source>
        <dbReference type="ARBA" id="ARBA00022692"/>
    </source>
</evidence>
<dbReference type="GO" id="GO:0004016">
    <property type="term" value="F:adenylate cyclase activity"/>
    <property type="evidence" value="ECO:0007669"/>
    <property type="project" value="TreeGrafter"/>
</dbReference>
<evidence type="ECO:0000256" key="3">
    <source>
        <dbReference type="ARBA" id="ARBA00012202"/>
    </source>
</evidence>
<dbReference type="Pfam" id="PF00211">
    <property type="entry name" value="Guanylate_cyc"/>
    <property type="match status" value="1"/>
</dbReference>
<keyword evidence="8" id="KW-0325">Glycoprotein</keyword>
<evidence type="ECO:0000259" key="12">
    <source>
        <dbReference type="PROSITE" id="PS50011"/>
    </source>
</evidence>
<dbReference type="GO" id="GO:0005886">
    <property type="term" value="C:plasma membrane"/>
    <property type="evidence" value="ECO:0007669"/>
    <property type="project" value="TreeGrafter"/>
</dbReference>
<dbReference type="Gene3D" id="1.10.510.10">
    <property type="entry name" value="Transferase(Phosphotransferase) domain 1"/>
    <property type="match status" value="2"/>
</dbReference>
<comment type="catalytic activity">
    <reaction evidence="1">
        <text>GTP = 3',5'-cyclic GMP + diphosphate</text>
        <dbReference type="Rhea" id="RHEA:13665"/>
        <dbReference type="ChEBI" id="CHEBI:33019"/>
        <dbReference type="ChEBI" id="CHEBI:37565"/>
        <dbReference type="ChEBI" id="CHEBI:57746"/>
        <dbReference type="EC" id="4.6.1.2"/>
    </reaction>
</comment>
<organism evidence="14 15">
    <name type="scientific">Hypsibius exemplaris</name>
    <name type="common">Freshwater tardigrade</name>
    <dbReference type="NCBI Taxonomy" id="2072580"/>
    <lineage>
        <taxon>Eukaryota</taxon>
        <taxon>Metazoa</taxon>
        <taxon>Ecdysozoa</taxon>
        <taxon>Tardigrada</taxon>
        <taxon>Eutardigrada</taxon>
        <taxon>Parachela</taxon>
        <taxon>Hypsibioidea</taxon>
        <taxon>Hypsibiidae</taxon>
        <taxon>Hypsibius</taxon>
    </lineage>
</organism>
<evidence type="ECO:0000256" key="7">
    <source>
        <dbReference type="ARBA" id="ARBA00023136"/>
    </source>
</evidence>
<dbReference type="SUPFAM" id="SSF55073">
    <property type="entry name" value="Nucleotide cyclase"/>
    <property type="match status" value="1"/>
</dbReference>
<keyword evidence="14" id="KW-0675">Receptor</keyword>
<dbReference type="PANTHER" id="PTHR11920:SF494">
    <property type="entry name" value="ATRIAL NATRIURETIC PEPTIDE RECEPTOR 2"/>
    <property type="match status" value="1"/>
</dbReference>
<dbReference type="PROSITE" id="PS50125">
    <property type="entry name" value="GUANYLATE_CYCLASE_2"/>
    <property type="match status" value="1"/>
</dbReference>
<keyword evidence="7" id="KW-0472">Membrane</keyword>
<dbReference type="SUPFAM" id="SSF56112">
    <property type="entry name" value="Protein kinase-like (PK-like)"/>
    <property type="match status" value="1"/>
</dbReference>
<evidence type="ECO:0000256" key="9">
    <source>
        <dbReference type="ARBA" id="ARBA00023239"/>
    </source>
</evidence>
<dbReference type="GO" id="GO:0001653">
    <property type="term" value="F:peptide receptor activity"/>
    <property type="evidence" value="ECO:0007669"/>
    <property type="project" value="TreeGrafter"/>
</dbReference>
<evidence type="ECO:0000256" key="10">
    <source>
        <dbReference type="ARBA" id="ARBA00023293"/>
    </source>
</evidence>
<name>A0A9X6RLZ4_HYPEX</name>
<dbReference type="GO" id="GO:0035556">
    <property type="term" value="P:intracellular signal transduction"/>
    <property type="evidence" value="ECO:0007669"/>
    <property type="project" value="InterPro"/>
</dbReference>
<evidence type="ECO:0000256" key="11">
    <source>
        <dbReference type="SAM" id="MobiDB-lite"/>
    </source>
</evidence>
<evidence type="ECO:0000313" key="14">
    <source>
        <dbReference type="EMBL" id="OWA52938.1"/>
    </source>
</evidence>
<dbReference type="AlphaFoldDB" id="A0A9X6RLZ4"/>